<keyword evidence="2" id="KW-0732">Signal</keyword>
<organism evidence="3 4">
    <name type="scientific">Kaistia soli DSM 19436</name>
    <dbReference type="NCBI Taxonomy" id="1122133"/>
    <lineage>
        <taxon>Bacteria</taxon>
        <taxon>Pseudomonadati</taxon>
        <taxon>Pseudomonadota</taxon>
        <taxon>Alphaproteobacteria</taxon>
        <taxon>Hyphomicrobiales</taxon>
        <taxon>Kaistiaceae</taxon>
        <taxon>Kaistia</taxon>
    </lineage>
</organism>
<evidence type="ECO:0000256" key="1">
    <source>
        <dbReference type="SAM" id="MobiDB-lite"/>
    </source>
</evidence>
<dbReference type="OrthoDB" id="7932891at2"/>
<feature type="region of interest" description="Disordered" evidence="1">
    <location>
        <begin position="123"/>
        <end position="149"/>
    </location>
</feature>
<dbReference type="AlphaFoldDB" id="A0A1M5C6F3"/>
<evidence type="ECO:0000313" key="3">
    <source>
        <dbReference type="EMBL" id="SHF50260.1"/>
    </source>
</evidence>
<dbReference type="EMBL" id="FQUP01000002">
    <property type="protein sequence ID" value="SHF50260.1"/>
    <property type="molecule type" value="Genomic_DNA"/>
</dbReference>
<dbReference type="Proteomes" id="UP000184485">
    <property type="component" value="Unassembled WGS sequence"/>
</dbReference>
<reference evidence="3 4" key="1">
    <citation type="submission" date="2016-11" db="EMBL/GenBank/DDBJ databases">
        <authorList>
            <person name="Jaros S."/>
            <person name="Januszkiewicz K."/>
            <person name="Wedrychowicz H."/>
        </authorList>
    </citation>
    <scope>NUCLEOTIDE SEQUENCE [LARGE SCALE GENOMIC DNA]</scope>
    <source>
        <strain evidence="3 4">DSM 19436</strain>
    </source>
</reference>
<accession>A0A1M5C6F3</accession>
<sequence length="149" mass="16187">MSIIDNRAPRSPILALMMTLALAAAAHPAAAGERMTTGEIEATFSGMTLDGIYRSGEFFSETYRDDGSIRYHGTEGADMGEWSAEGGRFCTFYESADGGCFFVDRDGANCFTFTVDEGTLNPKPARDWTSRGWDRTRPSTCPKAPEAST</sequence>
<feature type="signal peptide" evidence="2">
    <location>
        <begin position="1"/>
        <end position="31"/>
    </location>
</feature>
<keyword evidence="4" id="KW-1185">Reference proteome</keyword>
<evidence type="ECO:0000313" key="4">
    <source>
        <dbReference type="Proteomes" id="UP000184485"/>
    </source>
</evidence>
<dbReference type="RefSeq" id="WP_073052953.1">
    <property type="nucleotide sequence ID" value="NZ_FQUP01000002.1"/>
</dbReference>
<evidence type="ECO:0000256" key="2">
    <source>
        <dbReference type="SAM" id="SignalP"/>
    </source>
</evidence>
<feature type="chain" id="PRO_5012635247" evidence="2">
    <location>
        <begin position="32"/>
        <end position="149"/>
    </location>
</feature>
<dbReference type="STRING" id="1122133.SAMN02745157_2232"/>
<gene>
    <name evidence="3" type="ORF">SAMN02745157_2232</name>
</gene>
<proteinExistence type="predicted"/>
<feature type="compositionally biased region" description="Basic and acidic residues" evidence="1">
    <location>
        <begin position="124"/>
        <end position="137"/>
    </location>
</feature>
<protein>
    <submittedName>
        <fullName evidence="3">Uncharacterized protein</fullName>
    </submittedName>
</protein>
<name>A0A1M5C6F3_9HYPH</name>